<keyword evidence="11" id="KW-0067">ATP-binding</keyword>
<feature type="compositionally biased region" description="Basic and acidic residues" evidence="18">
    <location>
        <begin position="406"/>
        <end position="419"/>
    </location>
</feature>
<evidence type="ECO:0000256" key="16">
    <source>
        <dbReference type="ARBA" id="ARBA00047899"/>
    </source>
</evidence>
<evidence type="ECO:0000256" key="9">
    <source>
        <dbReference type="ARBA" id="ARBA00022737"/>
    </source>
</evidence>
<keyword evidence="6" id="KW-0808">Transferase</keyword>
<evidence type="ECO:0000256" key="19">
    <source>
        <dbReference type="SAM" id="SignalP"/>
    </source>
</evidence>
<dbReference type="SMART" id="SM00365">
    <property type="entry name" value="LRR_SD22"/>
    <property type="match status" value="4"/>
</dbReference>
<comment type="catalytic activity">
    <reaction evidence="16">
        <text>L-threonyl-[protein] + ATP = O-phospho-L-threonyl-[protein] + ADP + H(+)</text>
        <dbReference type="Rhea" id="RHEA:46608"/>
        <dbReference type="Rhea" id="RHEA-COMP:11060"/>
        <dbReference type="Rhea" id="RHEA-COMP:11605"/>
        <dbReference type="ChEBI" id="CHEBI:15378"/>
        <dbReference type="ChEBI" id="CHEBI:30013"/>
        <dbReference type="ChEBI" id="CHEBI:30616"/>
        <dbReference type="ChEBI" id="CHEBI:61977"/>
        <dbReference type="ChEBI" id="CHEBI:456216"/>
        <dbReference type="EC" id="2.7.11.1"/>
    </reaction>
</comment>
<dbReference type="EMBL" id="MCOG01000113">
    <property type="protein sequence ID" value="ORY44613.1"/>
    <property type="molecule type" value="Genomic_DNA"/>
</dbReference>
<dbReference type="Pfam" id="PF00560">
    <property type="entry name" value="LRR_1"/>
    <property type="match status" value="1"/>
</dbReference>
<evidence type="ECO:0000313" key="22">
    <source>
        <dbReference type="Proteomes" id="UP000193920"/>
    </source>
</evidence>
<dbReference type="Gene3D" id="3.80.10.10">
    <property type="entry name" value="Ribonuclease Inhibitor"/>
    <property type="match status" value="2"/>
</dbReference>
<evidence type="ECO:0000259" key="20">
    <source>
        <dbReference type="Pfam" id="PF23598"/>
    </source>
</evidence>
<evidence type="ECO:0000256" key="7">
    <source>
        <dbReference type="ARBA" id="ARBA00022692"/>
    </source>
</evidence>
<keyword evidence="9" id="KW-0677">Repeat</keyword>
<evidence type="ECO:0000256" key="13">
    <source>
        <dbReference type="ARBA" id="ARBA00023136"/>
    </source>
</evidence>
<feature type="compositionally biased region" description="Low complexity" evidence="18">
    <location>
        <begin position="420"/>
        <end position="434"/>
    </location>
</feature>
<dbReference type="FunFam" id="3.80.10.10:FF:000416">
    <property type="entry name" value="Probable leucine-rich repeat receptor-like protein kinase At5g63930"/>
    <property type="match status" value="2"/>
</dbReference>
<evidence type="ECO:0000256" key="11">
    <source>
        <dbReference type="ARBA" id="ARBA00022840"/>
    </source>
</evidence>
<feature type="chain" id="PRO_5010985611" description="non-specific serine/threonine protein kinase" evidence="19">
    <location>
        <begin position="20"/>
        <end position="466"/>
    </location>
</feature>
<feature type="region of interest" description="Disordered" evidence="18">
    <location>
        <begin position="385"/>
        <end position="438"/>
    </location>
</feature>
<dbReference type="OrthoDB" id="676979at2759"/>
<dbReference type="PANTHER" id="PTHR48060:SF21">
    <property type="entry name" value="L DOMAIN-LIKE PROTEIN"/>
    <property type="match status" value="1"/>
</dbReference>
<accession>A0A1Y2CC46</accession>
<keyword evidence="14" id="KW-0675">Receptor</keyword>
<evidence type="ECO:0000256" key="3">
    <source>
        <dbReference type="ARBA" id="ARBA00022475"/>
    </source>
</evidence>
<feature type="domain" description="Disease resistance R13L4/SHOC-2-like LRR" evidence="20">
    <location>
        <begin position="90"/>
        <end position="197"/>
    </location>
</feature>
<dbReference type="AlphaFoldDB" id="A0A1Y2CC46"/>
<evidence type="ECO:0000256" key="1">
    <source>
        <dbReference type="ARBA" id="ARBA00004251"/>
    </source>
</evidence>
<keyword evidence="10" id="KW-0547">Nucleotide-binding</keyword>
<dbReference type="SUPFAM" id="SSF52058">
    <property type="entry name" value="L domain-like"/>
    <property type="match status" value="1"/>
</dbReference>
<comment type="subcellular location">
    <subcellularLocation>
        <location evidence="1">Cell membrane</location>
        <topology evidence="1">Single-pass type I membrane protein</topology>
    </subcellularLocation>
</comment>
<evidence type="ECO:0000256" key="14">
    <source>
        <dbReference type="ARBA" id="ARBA00023170"/>
    </source>
</evidence>
<name>A0A1Y2CC46_9FUNG</name>
<comment type="caution">
    <text evidence="21">The sequence shown here is derived from an EMBL/GenBank/DDBJ whole genome shotgun (WGS) entry which is preliminary data.</text>
</comment>
<evidence type="ECO:0000256" key="6">
    <source>
        <dbReference type="ARBA" id="ARBA00022679"/>
    </source>
</evidence>
<sequence length="466" mass="52935">MKNIFWFLNFILIIESIYGNDNIKKNENRNNSEKFNVDRTNGECKFMNKLMNKEESNDCCGDFGIYCLDNHIDEIYVPRNCIENNTLPSSVGSMPYLTVLSLKECELIGEIPKDIGTLQNLKEIDLHYNNITGSIPTSIGNLTKLERLELENNKISGSIPKEIGNLTNLKDLILYNNNLKGKIPTTIGNMQSLKNLYLSDNELRGSIPSEIKNLTNIEVIHISNNKLSGSIPSEIGYLTNLEMIVLDNNTLTGTIPSSIENLTKLERIYLTSNNLDGEIPTKELGKLNKMIRIYLDDNPKLYGRFPKINFNVNNQFKLGIECNITNTNICYDEKDKDSRCTYPTVHYDCSNCQNYNISTVVDDICRCNEGYSGAGYIECYTEIPKTNEDPDEEDPDEEDPDEEENPNEKENEDQKKPDTENQNNEGNQENSTGTVPDNDLNSGAFKKLYNFINIAFIILTIIILKI</sequence>
<dbReference type="GO" id="GO:0004674">
    <property type="term" value="F:protein serine/threonine kinase activity"/>
    <property type="evidence" value="ECO:0007669"/>
    <property type="project" value="UniProtKB-EC"/>
</dbReference>
<dbReference type="Pfam" id="PF23598">
    <property type="entry name" value="LRR_14"/>
    <property type="match status" value="1"/>
</dbReference>
<proteinExistence type="predicted"/>
<evidence type="ECO:0000313" key="21">
    <source>
        <dbReference type="EMBL" id="ORY44613.1"/>
    </source>
</evidence>
<evidence type="ECO:0000256" key="10">
    <source>
        <dbReference type="ARBA" id="ARBA00022741"/>
    </source>
</evidence>
<evidence type="ECO:0000256" key="5">
    <source>
        <dbReference type="ARBA" id="ARBA00022614"/>
    </source>
</evidence>
<comment type="catalytic activity">
    <reaction evidence="17">
        <text>L-seryl-[protein] + ATP = O-phospho-L-seryl-[protein] + ADP + H(+)</text>
        <dbReference type="Rhea" id="RHEA:17989"/>
        <dbReference type="Rhea" id="RHEA-COMP:9863"/>
        <dbReference type="Rhea" id="RHEA-COMP:11604"/>
        <dbReference type="ChEBI" id="CHEBI:15378"/>
        <dbReference type="ChEBI" id="CHEBI:29999"/>
        <dbReference type="ChEBI" id="CHEBI:30616"/>
        <dbReference type="ChEBI" id="CHEBI:83421"/>
        <dbReference type="ChEBI" id="CHEBI:456216"/>
        <dbReference type="EC" id="2.7.11.1"/>
    </reaction>
</comment>
<dbReference type="InterPro" id="IPR032675">
    <property type="entry name" value="LRR_dom_sf"/>
</dbReference>
<keyword evidence="3" id="KW-1003">Cell membrane</keyword>
<keyword evidence="12" id="KW-1133">Transmembrane helix</keyword>
<protein>
    <recommendedName>
        <fullName evidence="2">non-specific serine/threonine protein kinase</fullName>
        <ecNumber evidence="2">2.7.11.1</ecNumber>
    </recommendedName>
</protein>
<keyword evidence="22" id="KW-1185">Reference proteome</keyword>
<gene>
    <name evidence="21" type="ORF">LY90DRAFT_21485</name>
</gene>
<evidence type="ECO:0000256" key="18">
    <source>
        <dbReference type="SAM" id="MobiDB-lite"/>
    </source>
</evidence>
<feature type="signal peptide" evidence="19">
    <location>
        <begin position="1"/>
        <end position="19"/>
    </location>
</feature>
<dbReference type="InterPro" id="IPR053211">
    <property type="entry name" value="DNA_repair-toleration"/>
</dbReference>
<dbReference type="Proteomes" id="UP000193920">
    <property type="component" value="Unassembled WGS sequence"/>
</dbReference>
<keyword evidence="4" id="KW-0597">Phosphoprotein</keyword>
<keyword evidence="13" id="KW-0472">Membrane</keyword>
<evidence type="ECO:0000256" key="4">
    <source>
        <dbReference type="ARBA" id="ARBA00022553"/>
    </source>
</evidence>
<evidence type="ECO:0000256" key="17">
    <source>
        <dbReference type="ARBA" id="ARBA00048679"/>
    </source>
</evidence>
<dbReference type="GO" id="GO:0005886">
    <property type="term" value="C:plasma membrane"/>
    <property type="evidence" value="ECO:0007669"/>
    <property type="project" value="UniProtKB-SubCell"/>
</dbReference>
<keyword evidence="5" id="KW-0433">Leucine-rich repeat</keyword>
<dbReference type="InterPro" id="IPR055414">
    <property type="entry name" value="LRR_R13L4/SHOC2-like"/>
</dbReference>
<dbReference type="STRING" id="1754190.A0A1Y2CC46"/>
<keyword evidence="8 19" id="KW-0732">Signal</keyword>
<feature type="compositionally biased region" description="Acidic residues" evidence="18">
    <location>
        <begin position="389"/>
        <end position="405"/>
    </location>
</feature>
<evidence type="ECO:0000256" key="12">
    <source>
        <dbReference type="ARBA" id="ARBA00022989"/>
    </source>
</evidence>
<keyword evidence="7" id="KW-0812">Transmembrane</keyword>
<evidence type="ECO:0000256" key="2">
    <source>
        <dbReference type="ARBA" id="ARBA00012513"/>
    </source>
</evidence>
<dbReference type="InterPro" id="IPR003591">
    <property type="entry name" value="Leu-rich_rpt_typical-subtyp"/>
</dbReference>
<evidence type="ECO:0000256" key="8">
    <source>
        <dbReference type="ARBA" id="ARBA00022729"/>
    </source>
</evidence>
<dbReference type="PANTHER" id="PTHR48060">
    <property type="entry name" value="DNA DAMAGE-REPAIR/TOLERATION PROTEIN DRT100"/>
    <property type="match status" value="1"/>
</dbReference>
<dbReference type="Pfam" id="PF13855">
    <property type="entry name" value="LRR_8"/>
    <property type="match status" value="1"/>
</dbReference>
<organism evidence="21 22">
    <name type="scientific">Neocallimastix californiae</name>
    <dbReference type="NCBI Taxonomy" id="1754190"/>
    <lineage>
        <taxon>Eukaryota</taxon>
        <taxon>Fungi</taxon>
        <taxon>Fungi incertae sedis</taxon>
        <taxon>Chytridiomycota</taxon>
        <taxon>Chytridiomycota incertae sedis</taxon>
        <taxon>Neocallimastigomycetes</taxon>
        <taxon>Neocallimastigales</taxon>
        <taxon>Neocallimastigaceae</taxon>
        <taxon>Neocallimastix</taxon>
    </lineage>
</organism>
<dbReference type="SMART" id="SM00369">
    <property type="entry name" value="LRR_TYP"/>
    <property type="match status" value="5"/>
</dbReference>
<dbReference type="EC" id="2.7.11.1" evidence="2"/>
<dbReference type="InterPro" id="IPR001611">
    <property type="entry name" value="Leu-rich_rpt"/>
</dbReference>
<reference evidence="21 22" key="1">
    <citation type="submission" date="2016-08" db="EMBL/GenBank/DDBJ databases">
        <title>A Parts List for Fungal Cellulosomes Revealed by Comparative Genomics.</title>
        <authorList>
            <consortium name="DOE Joint Genome Institute"/>
            <person name="Haitjema C.H."/>
            <person name="Gilmore S.P."/>
            <person name="Henske J.K."/>
            <person name="Solomon K.V."/>
            <person name="De Groot R."/>
            <person name="Kuo A."/>
            <person name="Mondo S.J."/>
            <person name="Salamov A.A."/>
            <person name="Labutti K."/>
            <person name="Zhao Z."/>
            <person name="Chiniquy J."/>
            <person name="Barry K."/>
            <person name="Brewer H.M."/>
            <person name="Purvine S.O."/>
            <person name="Wright A.T."/>
            <person name="Boxma B."/>
            <person name="Van Alen T."/>
            <person name="Hackstein J.H."/>
            <person name="Baker S.E."/>
            <person name="Grigoriev I.V."/>
            <person name="O'Malley M.A."/>
        </authorList>
    </citation>
    <scope>NUCLEOTIDE SEQUENCE [LARGE SCALE GENOMIC DNA]</scope>
    <source>
        <strain evidence="21 22">G1</strain>
    </source>
</reference>
<evidence type="ECO:0000256" key="15">
    <source>
        <dbReference type="ARBA" id="ARBA00023180"/>
    </source>
</evidence>
<dbReference type="GO" id="GO:0005524">
    <property type="term" value="F:ATP binding"/>
    <property type="evidence" value="ECO:0007669"/>
    <property type="project" value="UniProtKB-KW"/>
</dbReference>
<keyword evidence="15" id="KW-0325">Glycoprotein</keyword>